<dbReference type="GO" id="GO:0032982">
    <property type="term" value="C:myosin filament"/>
    <property type="evidence" value="ECO:0007669"/>
    <property type="project" value="TreeGrafter"/>
</dbReference>
<dbReference type="EMBL" id="JACJIA010000001">
    <property type="protein sequence ID" value="MBA8948726.1"/>
    <property type="molecule type" value="Genomic_DNA"/>
</dbReference>
<keyword evidence="4" id="KW-1185">Reference proteome</keyword>
<accession>A0A7W3LIG4</accession>
<feature type="compositionally biased region" description="Low complexity" evidence="2">
    <location>
        <begin position="396"/>
        <end position="407"/>
    </location>
</feature>
<feature type="region of interest" description="Disordered" evidence="2">
    <location>
        <begin position="490"/>
        <end position="528"/>
    </location>
</feature>
<dbReference type="GO" id="GO:0005737">
    <property type="term" value="C:cytoplasm"/>
    <property type="evidence" value="ECO:0007669"/>
    <property type="project" value="TreeGrafter"/>
</dbReference>
<dbReference type="PANTHER" id="PTHR45615:SF40">
    <property type="entry name" value="MYOSIN HEAVY CHAIN, NON-MUSCLE"/>
    <property type="match status" value="1"/>
</dbReference>
<dbReference type="Proteomes" id="UP000572680">
    <property type="component" value="Unassembled WGS sequence"/>
</dbReference>
<gene>
    <name evidence="3" type="ORF">HNR61_000324</name>
</gene>
<dbReference type="Pfam" id="PF13558">
    <property type="entry name" value="SbcC_Walker_B"/>
    <property type="match status" value="1"/>
</dbReference>
<feature type="coiled-coil region" evidence="1">
    <location>
        <begin position="1022"/>
        <end position="1063"/>
    </location>
</feature>
<evidence type="ECO:0000313" key="4">
    <source>
        <dbReference type="Proteomes" id="UP000572680"/>
    </source>
</evidence>
<feature type="region of interest" description="Disordered" evidence="2">
    <location>
        <begin position="385"/>
        <end position="418"/>
    </location>
</feature>
<dbReference type="GO" id="GO:0005524">
    <property type="term" value="F:ATP binding"/>
    <property type="evidence" value="ECO:0007669"/>
    <property type="project" value="UniProtKB-KW"/>
</dbReference>
<dbReference type="GO" id="GO:0051015">
    <property type="term" value="F:actin filament binding"/>
    <property type="evidence" value="ECO:0007669"/>
    <property type="project" value="TreeGrafter"/>
</dbReference>
<dbReference type="RefSeq" id="WP_182841325.1">
    <property type="nucleotide sequence ID" value="NZ_BAAALP010000015.1"/>
</dbReference>
<keyword evidence="3" id="KW-0067">ATP-binding</keyword>
<comment type="caution">
    <text evidence="3">The sequence shown here is derived from an EMBL/GenBank/DDBJ whole genome shotgun (WGS) entry which is preliminary data.</text>
</comment>
<evidence type="ECO:0000313" key="3">
    <source>
        <dbReference type="EMBL" id="MBA8948726.1"/>
    </source>
</evidence>
<keyword evidence="3" id="KW-0547">Nucleotide-binding</keyword>
<feature type="region of interest" description="Disordered" evidence="2">
    <location>
        <begin position="1"/>
        <end position="25"/>
    </location>
</feature>
<feature type="coiled-coil region" evidence="1">
    <location>
        <begin position="1185"/>
        <end position="1230"/>
    </location>
</feature>
<dbReference type="PANTHER" id="PTHR45615">
    <property type="entry name" value="MYOSIN HEAVY CHAIN, NON-MUSCLE"/>
    <property type="match status" value="1"/>
</dbReference>
<dbReference type="SUPFAM" id="SSF52540">
    <property type="entry name" value="P-loop containing nucleoside triphosphate hydrolases"/>
    <property type="match status" value="1"/>
</dbReference>
<proteinExistence type="predicted"/>
<dbReference type="GO" id="GO:0016460">
    <property type="term" value="C:myosin II complex"/>
    <property type="evidence" value="ECO:0007669"/>
    <property type="project" value="TreeGrafter"/>
</dbReference>
<sequence length="1656" mass="181875">MTQEEKPFRWPETATFGEPGSAGRWQPTRAGAVNSWAWADETLWFADGWLALAGPNGSGKSLTASMLITVLLDAETSQKALSVSGKASGTLASRHTDRREQEDRTGAWWLEYGLRDETTGRTEYLTTGMWLRAVNGKLHRAFFLVPARVGHDLALRRENEAVRIDDLAGQLAAHRGELFTSSSKLRPPAAAELPSVGDEHEFRHAVRTRLFDPLNEIQFDALISVLRSLRSVRTAEAISPERMRQVLTDALPALEPDQLKVVADTLERISELEKQLDRSRTEAGLLATVERRYRSYRNAIAQLQAAELAAANTAYDDQTRAARQANETLTAAEQTVEEIDERLTETRGEVARLEGEFAAADRALNEHAGAELPLREELAANLDTAAEEAESRAQEAARAAEGTEQQASDAAADVQRGQRHLRKLTDDLRRQSGRLGAESATDRLLAAYRDLCDAAPHAAPPSLDLETLSGTPSAWVETRVEQIRRVQGALRQHGEAQTTERALSQAHRRAEDDETEADNAAEAAAESTRQTETAFLDALAAWAGSLHRLQSPPSELCSPEGDDRYPTGQMERWLSTEVAATRDRIDLPGHRQRAATDDAVARSAEQAADNARTAHRRSLEQIDTAARELHTAQDEADAEAETDTTTLAQARSAHTQEITGARDMVSAAQARKSEAEAQASRAARDWLASAYHWRSSLVHLDARAIPLPDPADTTVEPASVRMAAYDAHASAAGTLHQRVSAAREAVDRVAEDITGLRADLDRARQAAPVPDAPAWRSREPGDGTPLWALVDFADHLASEEADRIEGALLVSGLLDALISPHGRPVRGDVVVTPDPFPGGRTLAAVLKPDPHPDVPTDEVLRLLFSIPVDQPGTALGDGTVRTGVLTAACPDGYRASFIGRTARERARQQRVALLEERLSARERDLSAAQAELHTREEDVKAAAAERDGLPPMGTLISARSHLAEMERRLATTEQQAQQRTARADADLQKVMAGLDRRASERLAHLARFQQNLTHVQQVAETADAAATEAEQAATELREIAETSENARQEAARAQEETDEEHALFPRTALVALISAHRAEDAAEEALDRAHAAVVSAAEQHSKATEQVKKALRVLNDAAALPDGSLLPTSHDALDKHARAVTALERLVTDGASAARRCIDLMKLAHRDHGTATASRTTAVREAEKAAEARRTATTALAEVRKLRELHGADYEELRETRDHLSGQLDQATFQVTALTREQHQAELRANTAQVTLDNIEPRRKAAEQERDRCLRALGRLVDEGLAVMPDDIPADASGRPAHLTAGLTWARKLLADRTAHAERRTQLVQFRDRSLAALETSARDASAALARFNRQVVLISVEEAAWRRALVAEPDSARGEDLTAALESLQAGIAQLEDDLRDDVKHAMRAGMFTRLRKDILVRRDAALQLVGQIRKTLKDVRTGVAEVGIQVAWGVREQDEHAVQMIDLVTRTASEETFEKMYDVLRQRMDEKAGEPWVERVAYAFDYRQWHDWKISVTHASFGDSSHATFKEITTRSNPLESLSTGERRLATMLPLLAAAWSMYSGADYRGPRLLSIDEIDAAFDEPNLRQVLALLRSWDFDVLATTPSITPMIKEEAGRAMVHQVVAEGRHRVTVPWLWEGHGEPRLLTIDHDLEPAS</sequence>
<protein>
    <submittedName>
        <fullName evidence="3">Energy-coupling factor transporter ATP-binding protein EcfA2</fullName>
    </submittedName>
</protein>
<dbReference type="GO" id="GO:0000146">
    <property type="term" value="F:microfilament motor activity"/>
    <property type="evidence" value="ECO:0007669"/>
    <property type="project" value="TreeGrafter"/>
</dbReference>
<dbReference type="Gene3D" id="3.40.50.300">
    <property type="entry name" value="P-loop containing nucleotide triphosphate hydrolases"/>
    <property type="match status" value="1"/>
</dbReference>
<reference evidence="3 4" key="1">
    <citation type="submission" date="2020-08" db="EMBL/GenBank/DDBJ databases">
        <title>Genomic Encyclopedia of Type Strains, Phase IV (KMG-IV): sequencing the most valuable type-strain genomes for metagenomic binning, comparative biology and taxonomic classification.</title>
        <authorList>
            <person name="Goeker M."/>
        </authorList>
    </citation>
    <scope>NUCLEOTIDE SEQUENCE [LARGE SCALE GENOMIC DNA]</scope>
    <source>
        <strain evidence="3 4">DSM 44197</strain>
    </source>
</reference>
<dbReference type="InterPro" id="IPR027417">
    <property type="entry name" value="P-loop_NTPase"/>
</dbReference>
<feature type="coiled-coil region" evidence="1">
    <location>
        <begin position="615"/>
        <end position="685"/>
    </location>
</feature>
<evidence type="ECO:0000256" key="1">
    <source>
        <dbReference type="SAM" id="Coils"/>
    </source>
</evidence>
<feature type="coiled-coil region" evidence="1">
    <location>
        <begin position="903"/>
        <end position="982"/>
    </location>
</feature>
<evidence type="ECO:0000256" key="2">
    <source>
        <dbReference type="SAM" id="MobiDB-lite"/>
    </source>
</evidence>
<organism evidence="3 4">
    <name type="scientific">Actinomadura namibiensis</name>
    <dbReference type="NCBI Taxonomy" id="182080"/>
    <lineage>
        <taxon>Bacteria</taxon>
        <taxon>Bacillati</taxon>
        <taxon>Actinomycetota</taxon>
        <taxon>Actinomycetes</taxon>
        <taxon>Streptosporangiales</taxon>
        <taxon>Thermomonosporaceae</taxon>
        <taxon>Actinomadura</taxon>
    </lineage>
</organism>
<keyword evidence="1" id="KW-0175">Coiled coil</keyword>
<name>A0A7W3LIG4_ACTNM</name>